<evidence type="ECO:0000259" key="12">
    <source>
        <dbReference type="SMART" id="SM01217"/>
    </source>
</evidence>
<dbReference type="EMBL" id="SPDV01000010">
    <property type="protein sequence ID" value="TFI58981.1"/>
    <property type="molecule type" value="Genomic_DNA"/>
</dbReference>
<protein>
    <recommendedName>
        <fullName evidence="3">beta-glucosidase</fullName>
        <ecNumber evidence="3">3.2.1.21</ecNumber>
    </recommendedName>
    <alternativeName>
        <fullName evidence="9">Beta-D-glucoside glucohydrolase</fullName>
    </alternativeName>
    <alternativeName>
        <fullName evidence="7">Cellobiase</fullName>
    </alternativeName>
    <alternativeName>
        <fullName evidence="8">Gentiobiase</fullName>
    </alternativeName>
</protein>
<name>A0A4Y8ZSI8_9SPHN</name>
<feature type="signal peptide" evidence="11">
    <location>
        <begin position="1"/>
        <end position="34"/>
    </location>
</feature>
<evidence type="ECO:0000256" key="8">
    <source>
        <dbReference type="ARBA" id="ARBA00032194"/>
    </source>
</evidence>
<evidence type="ECO:0000256" key="7">
    <source>
        <dbReference type="ARBA" id="ARBA00031448"/>
    </source>
</evidence>
<evidence type="ECO:0000256" key="4">
    <source>
        <dbReference type="ARBA" id="ARBA00022729"/>
    </source>
</evidence>
<keyword evidence="14" id="KW-1185">Reference proteome</keyword>
<sequence length="816" mass="88700">MTSIPGRAASLRTAARIAAIGLLVGAATASLSSAAAQPAPTRASAERPLYKDPSQPVGRRVEDLLQRMTLEEKVAQMVAIWEHKDKIQTDRGDFSPAEASRNFPHGLGQISRPYDFRGVKAENAPGGAGAAGATAAAVNRTARQTAEYANAAQRWAVEKTRLGIPLLLHEEALHGYVARGATSFPQSIGLASTWDPQLLERVFSVASREMRAAGANLALAPVVDVARDPRWGRIEETYGEDPYLVGTMGLAVIRGFQGTMLPLAKDKVFVTLKHLTGHGQPENGTNVGPADVSERNLRSNFFPPFERAVKELPVLSVMASYNEIDGIPSHTNKWLLTDVLRGEWGFKGAVISDYFAIKELIGRHRMTDDLRVAAEMAIKAGVDAETPDGEAYNHLPELVRSGRVPQALIDDAVRRILTMKFQAGLFENPYVDAASADAKTATPDAVALAREAAQRAMVLLKNDKGVLPLDAGKIKRLAVLGTHARDTPIGGYSDVPRHVVSVLEGLQKEGQGRFAVDYAEAVRITRSRSWSADAVDLVPAEENRRLIAEAVETARKADVVVMVLGDNEQTSREAWADAHLGDRASLDLIGQQEELARAVFALGKPTVVLLLNGRPLSVNYLAENAPALIEGWYLGQETGHAVADVLFGRVNPGGKLPVSIARNVGQLPIYYNHKPTARRGYLFETTKPLYPFGYGLSYTSFSMSAPRLADARVKMGRNVRVSVDVANTGRRAGDEVVQLYVRDDEASVTRPVIELKRFERVTLKPGERRTVTFELKPDDLAFWNREMKKVVEPGSFTISAGPNSAELKSAKLVVED</sequence>
<dbReference type="Proteomes" id="UP000298213">
    <property type="component" value="Unassembled WGS sequence"/>
</dbReference>
<dbReference type="Pfam" id="PF00933">
    <property type="entry name" value="Glyco_hydro_3"/>
    <property type="match status" value="1"/>
</dbReference>
<feature type="domain" description="Fibronectin type III-like" evidence="12">
    <location>
        <begin position="735"/>
        <end position="804"/>
    </location>
</feature>
<dbReference type="AlphaFoldDB" id="A0A4Y8ZSI8"/>
<dbReference type="SUPFAM" id="SSF52279">
    <property type="entry name" value="Beta-D-glucan exohydrolase, C-terminal domain"/>
    <property type="match status" value="1"/>
</dbReference>
<dbReference type="InterPro" id="IPR036881">
    <property type="entry name" value="Glyco_hydro_3_C_sf"/>
</dbReference>
<dbReference type="RefSeq" id="WP_135085089.1">
    <property type="nucleotide sequence ID" value="NZ_SPDV01000010.1"/>
</dbReference>
<dbReference type="SUPFAM" id="SSF51445">
    <property type="entry name" value="(Trans)glycosidases"/>
    <property type="match status" value="1"/>
</dbReference>
<feature type="chain" id="PRO_5021393942" description="beta-glucosidase" evidence="11">
    <location>
        <begin position="35"/>
        <end position="816"/>
    </location>
</feature>
<dbReference type="PRINTS" id="PR00133">
    <property type="entry name" value="GLHYDRLASE3"/>
</dbReference>
<evidence type="ECO:0000313" key="14">
    <source>
        <dbReference type="Proteomes" id="UP000298213"/>
    </source>
</evidence>
<dbReference type="PANTHER" id="PTHR30620">
    <property type="entry name" value="PERIPLASMIC BETA-GLUCOSIDASE-RELATED"/>
    <property type="match status" value="1"/>
</dbReference>
<dbReference type="SMART" id="SM01217">
    <property type="entry name" value="Fn3_like"/>
    <property type="match status" value="1"/>
</dbReference>
<dbReference type="FunFam" id="2.60.40.10:FF:000495">
    <property type="entry name" value="Periplasmic beta-glucosidase"/>
    <property type="match status" value="1"/>
</dbReference>
<dbReference type="OrthoDB" id="9781691at2"/>
<reference evidence="13 14" key="1">
    <citation type="submission" date="2019-03" db="EMBL/GenBank/DDBJ databases">
        <title>Genome sequence of Sphingomonas sp. 17J27-24.</title>
        <authorList>
            <person name="Kim M."/>
            <person name="Maeng S."/>
            <person name="Sathiyaraj S."/>
        </authorList>
    </citation>
    <scope>NUCLEOTIDE SEQUENCE [LARGE SCALE GENOMIC DNA]</scope>
    <source>
        <strain evidence="13 14">17J27-24</strain>
    </source>
</reference>
<dbReference type="InterPro" id="IPR001764">
    <property type="entry name" value="Glyco_hydro_3_N"/>
</dbReference>
<dbReference type="InterPro" id="IPR026891">
    <property type="entry name" value="Fn3-like"/>
</dbReference>
<dbReference type="Gene3D" id="3.20.20.300">
    <property type="entry name" value="Glycoside hydrolase, family 3, N-terminal domain"/>
    <property type="match status" value="1"/>
</dbReference>
<dbReference type="Gene3D" id="3.40.50.1700">
    <property type="entry name" value="Glycoside hydrolase family 3 C-terminal domain"/>
    <property type="match status" value="1"/>
</dbReference>
<dbReference type="Pfam" id="PF14310">
    <property type="entry name" value="Fn3-like"/>
    <property type="match status" value="1"/>
</dbReference>
<evidence type="ECO:0000256" key="10">
    <source>
        <dbReference type="SAM" id="MobiDB-lite"/>
    </source>
</evidence>
<evidence type="ECO:0000256" key="5">
    <source>
        <dbReference type="ARBA" id="ARBA00022801"/>
    </source>
</evidence>
<dbReference type="InterPro" id="IPR036962">
    <property type="entry name" value="Glyco_hydro_3_N_sf"/>
</dbReference>
<accession>A0A4Y8ZSI8</accession>
<gene>
    <name evidence="13" type="ORF">E2493_06925</name>
</gene>
<evidence type="ECO:0000256" key="6">
    <source>
        <dbReference type="ARBA" id="ARBA00023295"/>
    </source>
</evidence>
<evidence type="ECO:0000256" key="3">
    <source>
        <dbReference type="ARBA" id="ARBA00012744"/>
    </source>
</evidence>
<dbReference type="InterPro" id="IPR002772">
    <property type="entry name" value="Glyco_hydro_3_C"/>
</dbReference>
<dbReference type="InterPro" id="IPR017853">
    <property type="entry name" value="GH"/>
</dbReference>
<dbReference type="GO" id="GO:0008422">
    <property type="term" value="F:beta-glucosidase activity"/>
    <property type="evidence" value="ECO:0007669"/>
    <property type="project" value="UniProtKB-EC"/>
</dbReference>
<dbReference type="GO" id="GO:0009251">
    <property type="term" value="P:glucan catabolic process"/>
    <property type="evidence" value="ECO:0007669"/>
    <property type="project" value="TreeGrafter"/>
</dbReference>
<proteinExistence type="inferred from homology"/>
<keyword evidence="6" id="KW-0326">Glycosidase</keyword>
<organism evidence="13 14">
    <name type="scientific">Sphingomonas parva</name>
    <dbReference type="NCBI Taxonomy" id="2555898"/>
    <lineage>
        <taxon>Bacteria</taxon>
        <taxon>Pseudomonadati</taxon>
        <taxon>Pseudomonadota</taxon>
        <taxon>Alphaproteobacteria</taxon>
        <taxon>Sphingomonadales</taxon>
        <taxon>Sphingomonadaceae</taxon>
        <taxon>Sphingomonas</taxon>
    </lineage>
</organism>
<dbReference type="InterPro" id="IPR013783">
    <property type="entry name" value="Ig-like_fold"/>
</dbReference>
<evidence type="ECO:0000256" key="11">
    <source>
        <dbReference type="SAM" id="SignalP"/>
    </source>
</evidence>
<evidence type="ECO:0000256" key="2">
    <source>
        <dbReference type="ARBA" id="ARBA00005336"/>
    </source>
</evidence>
<comment type="caution">
    <text evidence="13">The sequence shown here is derived from an EMBL/GenBank/DDBJ whole genome shotgun (WGS) entry which is preliminary data.</text>
</comment>
<dbReference type="PANTHER" id="PTHR30620:SF16">
    <property type="entry name" value="LYSOSOMAL BETA GLUCOSIDASE"/>
    <property type="match status" value="1"/>
</dbReference>
<feature type="region of interest" description="Disordered" evidence="10">
    <location>
        <begin position="36"/>
        <end position="56"/>
    </location>
</feature>
<dbReference type="Gene3D" id="2.60.40.10">
    <property type="entry name" value="Immunoglobulins"/>
    <property type="match status" value="1"/>
</dbReference>
<keyword evidence="4 11" id="KW-0732">Signal</keyword>
<evidence type="ECO:0000313" key="13">
    <source>
        <dbReference type="EMBL" id="TFI58981.1"/>
    </source>
</evidence>
<dbReference type="InterPro" id="IPR051915">
    <property type="entry name" value="Cellulose_Degrad_GH3"/>
</dbReference>
<comment type="catalytic activity">
    <reaction evidence="1">
        <text>Hydrolysis of terminal, non-reducing beta-D-glucosyl residues with release of beta-D-glucose.</text>
        <dbReference type="EC" id="3.2.1.21"/>
    </reaction>
</comment>
<dbReference type="Pfam" id="PF01915">
    <property type="entry name" value="Glyco_hydro_3_C"/>
    <property type="match status" value="1"/>
</dbReference>
<evidence type="ECO:0000256" key="9">
    <source>
        <dbReference type="ARBA" id="ARBA00032594"/>
    </source>
</evidence>
<keyword evidence="5" id="KW-0378">Hydrolase</keyword>
<evidence type="ECO:0000256" key="1">
    <source>
        <dbReference type="ARBA" id="ARBA00000448"/>
    </source>
</evidence>
<dbReference type="EC" id="3.2.1.21" evidence="3"/>
<comment type="similarity">
    <text evidence="2">Belongs to the glycosyl hydrolase 3 family.</text>
</comment>